<dbReference type="SUPFAM" id="SSF52467">
    <property type="entry name" value="DHS-like NAD/FAD-binding domain"/>
    <property type="match status" value="1"/>
</dbReference>
<dbReference type="Gene3D" id="3.40.50.620">
    <property type="entry name" value="HUPs"/>
    <property type="match status" value="1"/>
</dbReference>
<dbReference type="SUPFAM" id="SSF52402">
    <property type="entry name" value="Adenine nucleotide alpha hydrolases-like"/>
    <property type="match status" value="1"/>
</dbReference>
<dbReference type="GO" id="GO:0033539">
    <property type="term" value="P:fatty acid beta-oxidation using acyl-CoA dehydrogenase"/>
    <property type="evidence" value="ECO:0007669"/>
    <property type="project" value="TreeGrafter"/>
</dbReference>
<dbReference type="InterPro" id="IPR014731">
    <property type="entry name" value="ETF_asu_C"/>
</dbReference>
<dbReference type="Gene3D" id="3.40.50.1220">
    <property type="entry name" value="TPP-binding domain"/>
    <property type="match status" value="1"/>
</dbReference>
<feature type="domain" description="Electron transfer flavoprotein alpha subunit C-terminal" evidence="1">
    <location>
        <begin position="172"/>
        <end position="257"/>
    </location>
</feature>
<gene>
    <name evidence="2" type="ordered locus">Shel_09240</name>
</gene>
<keyword evidence="3" id="KW-1185">Reference proteome</keyword>
<accession>C7N4Y0</accession>
<dbReference type="eggNOG" id="COG2025">
    <property type="taxonomic scope" value="Bacteria"/>
</dbReference>
<dbReference type="STRING" id="471855.Shel_09240"/>
<protein>
    <submittedName>
        <fullName evidence="2">Electron transfer flavoprotein, alpha subunit</fullName>
    </submittedName>
</protein>
<evidence type="ECO:0000313" key="2">
    <source>
        <dbReference type="EMBL" id="ACV21965.1"/>
    </source>
</evidence>
<dbReference type="PANTHER" id="PTHR43153:SF1">
    <property type="entry name" value="ELECTRON TRANSFER FLAVOPROTEIN SUBUNIT ALPHA, MITOCHONDRIAL"/>
    <property type="match status" value="1"/>
</dbReference>
<reference evidence="2 3" key="1">
    <citation type="journal article" date="2009" name="Stand. Genomic Sci.">
        <title>Complete genome sequence of Slackia heliotrinireducens type strain (RHS 1).</title>
        <authorList>
            <person name="Pukall R."/>
            <person name="Lapidus A."/>
            <person name="Nolan M."/>
            <person name="Copeland A."/>
            <person name="Glavina Del Rio T."/>
            <person name="Lucas S."/>
            <person name="Chen F."/>
            <person name="Tice H."/>
            <person name="Cheng J.F."/>
            <person name="Chertkov O."/>
            <person name="Bruce D."/>
            <person name="Goodwin L."/>
            <person name="Kuske C."/>
            <person name="Brettin T."/>
            <person name="Detter J.C."/>
            <person name="Han C."/>
            <person name="Pitluck S."/>
            <person name="Pati A."/>
            <person name="Mavrommatis K."/>
            <person name="Ivanova N."/>
            <person name="Ovchinnikova G."/>
            <person name="Chen A."/>
            <person name="Palaniappan K."/>
            <person name="Schneider S."/>
            <person name="Rohde M."/>
            <person name="Chain P."/>
            <person name="D'haeseleer P."/>
            <person name="Goker M."/>
            <person name="Bristow J."/>
            <person name="Eisen J.A."/>
            <person name="Markowitz V."/>
            <person name="Kyrpides N.C."/>
            <person name="Klenk H.P."/>
            <person name="Hugenholtz P."/>
        </authorList>
    </citation>
    <scope>NUCLEOTIDE SEQUENCE [LARGE SCALE GENOMIC DNA]</scope>
    <source>
        <strain evidence="3">ATCC 29202 / DSM 20476 / NCTC 11029 / RHS 1</strain>
    </source>
</reference>
<name>C7N4Y0_SLAHD</name>
<dbReference type="GO" id="GO:0009055">
    <property type="term" value="F:electron transfer activity"/>
    <property type="evidence" value="ECO:0007669"/>
    <property type="project" value="InterPro"/>
</dbReference>
<dbReference type="Proteomes" id="UP000002026">
    <property type="component" value="Chromosome"/>
</dbReference>
<dbReference type="AlphaFoldDB" id="C7N4Y0"/>
<evidence type="ECO:0000259" key="1">
    <source>
        <dbReference type="Pfam" id="PF00766"/>
    </source>
</evidence>
<organism evidence="2 3">
    <name type="scientific">Slackia heliotrinireducens (strain ATCC 29202 / DSM 20476 / NCTC 11029 / RHS 1)</name>
    <name type="common">Peptococcus heliotrinreducens</name>
    <dbReference type="NCBI Taxonomy" id="471855"/>
    <lineage>
        <taxon>Bacteria</taxon>
        <taxon>Bacillati</taxon>
        <taxon>Actinomycetota</taxon>
        <taxon>Coriobacteriia</taxon>
        <taxon>Eggerthellales</taxon>
        <taxon>Eggerthellaceae</taxon>
        <taxon>Slackia</taxon>
    </lineage>
</organism>
<dbReference type="GO" id="GO:0050660">
    <property type="term" value="F:flavin adenine dinucleotide binding"/>
    <property type="evidence" value="ECO:0007669"/>
    <property type="project" value="InterPro"/>
</dbReference>
<dbReference type="HOGENOM" id="CLU_034178_0_1_11"/>
<dbReference type="InterPro" id="IPR029035">
    <property type="entry name" value="DHS-like_NAD/FAD-binding_dom"/>
</dbReference>
<dbReference type="RefSeq" id="WP_012798069.1">
    <property type="nucleotide sequence ID" value="NC_013165.1"/>
</dbReference>
<dbReference type="Pfam" id="PF00766">
    <property type="entry name" value="ETF_alpha"/>
    <property type="match status" value="1"/>
</dbReference>
<evidence type="ECO:0000313" key="3">
    <source>
        <dbReference type="Proteomes" id="UP000002026"/>
    </source>
</evidence>
<dbReference type="InterPro" id="IPR014729">
    <property type="entry name" value="Rossmann-like_a/b/a_fold"/>
</dbReference>
<proteinExistence type="predicted"/>
<sequence>MKAFVIAEHSDAAAQLAAGARTVADEVAVAVINAEVPAGIADAAYHVAVPEGAIADDAYGAIATVLDADVVIAEPTRHVKSVVGRLAAAKGAAVITDCLSIADGAAVSMYFGGVGQITRKAKGTAFYTVAPSVFGDAAASGSNGAAEELAWVAPANAAKLVASEPVVKSGVDLTKADVVVACGRGFVGKTGLNTELIGVAEQIAAKTNGGVGCSRPLAEGVEGSDFDSYIGVSGLQLTPKVYICAGISGQMQHMVGCNRSGVIIAINKDKNAPIFKQCDLGVVGSVEDVLPALAAAL</sequence>
<dbReference type="EMBL" id="CP001684">
    <property type="protein sequence ID" value="ACV21965.1"/>
    <property type="molecule type" value="Genomic_DNA"/>
</dbReference>
<dbReference type="PANTHER" id="PTHR43153">
    <property type="entry name" value="ELECTRON TRANSFER FLAVOPROTEIN ALPHA"/>
    <property type="match status" value="1"/>
</dbReference>
<dbReference type="InterPro" id="IPR001308">
    <property type="entry name" value="ETF_a/FixB"/>
</dbReference>
<dbReference type="KEGG" id="shi:Shel_09240"/>